<dbReference type="InterPro" id="IPR022742">
    <property type="entry name" value="Hydrolase_4"/>
</dbReference>
<dbReference type="AlphaFoldDB" id="A0A4R7IZ95"/>
<reference evidence="3 4" key="1">
    <citation type="submission" date="2019-03" db="EMBL/GenBank/DDBJ databases">
        <title>Genomic Encyclopedia of Archaeal and Bacterial Type Strains, Phase II (KMG-II): from individual species to whole genera.</title>
        <authorList>
            <person name="Goeker M."/>
        </authorList>
    </citation>
    <scope>NUCLEOTIDE SEQUENCE [LARGE SCALE GENOMIC DNA]</scope>
    <source>
        <strain evidence="3 4">DSM 24323</strain>
    </source>
</reference>
<feature type="domain" description="Serine aminopeptidase S33" evidence="2">
    <location>
        <begin position="75"/>
        <end position="201"/>
    </location>
</feature>
<feature type="signal peptide" evidence="1">
    <location>
        <begin position="1"/>
        <end position="26"/>
    </location>
</feature>
<accession>A0A4R7IZ95</accession>
<dbReference type="Gene3D" id="3.40.50.1820">
    <property type="entry name" value="alpha/beta hydrolase"/>
    <property type="match status" value="1"/>
</dbReference>
<dbReference type="PANTHER" id="PTHR43358">
    <property type="entry name" value="ALPHA/BETA-HYDROLASE"/>
    <property type="match status" value="1"/>
</dbReference>
<keyword evidence="1" id="KW-0732">Signal</keyword>
<gene>
    <name evidence="3" type="ORF">CLV29_3048</name>
</gene>
<dbReference type="EMBL" id="SOAW01000003">
    <property type="protein sequence ID" value="TDT30025.1"/>
    <property type="molecule type" value="Genomic_DNA"/>
</dbReference>
<evidence type="ECO:0000313" key="3">
    <source>
        <dbReference type="EMBL" id="TDT30025.1"/>
    </source>
</evidence>
<protein>
    <submittedName>
        <fullName evidence="3">Alpha-beta hydrolase superfamily lysophospholipase</fullName>
    </submittedName>
</protein>
<sequence>MGIAGRIAAGTAVALGAGLAVAGAAAAQVISGPQRPRLPYGFTPYEVGVPSEDVSFASADGTPLHGWWFDRPGSEQVVICCHGHRGSKADLLGIAPGLWRTGRSVFVFDFRGSGESGDGPQSLAFREQDDLRAAIDLVAARRPNAEIVLFGFSMGAAVSILVGADDPRVGRFVLDSPFADMTDVIRTAVHRMRLPTFPLLPLTDLATGIRYRYRFDDVRPIDVIGKLSPRPLLLLHAEDDTIIPIDHAHRLFAAAGEPKELITYPGFDHCGGYFADRPAFIARVAEFLDR</sequence>
<dbReference type="SUPFAM" id="SSF53474">
    <property type="entry name" value="alpha/beta-Hydrolases"/>
    <property type="match status" value="1"/>
</dbReference>
<dbReference type="InterPro" id="IPR029058">
    <property type="entry name" value="AB_hydrolase_fold"/>
</dbReference>
<organism evidence="3 4">
    <name type="scientific">Naumannella halotolerans</name>
    <dbReference type="NCBI Taxonomy" id="993414"/>
    <lineage>
        <taxon>Bacteria</taxon>
        <taxon>Bacillati</taxon>
        <taxon>Actinomycetota</taxon>
        <taxon>Actinomycetes</taxon>
        <taxon>Propionibacteriales</taxon>
        <taxon>Propionibacteriaceae</taxon>
        <taxon>Naumannella</taxon>
    </lineage>
</organism>
<evidence type="ECO:0000256" key="1">
    <source>
        <dbReference type="SAM" id="SignalP"/>
    </source>
</evidence>
<dbReference type="RefSeq" id="WP_208292984.1">
    <property type="nucleotide sequence ID" value="NZ_SOAW01000003.1"/>
</dbReference>
<feature type="chain" id="PRO_5020424734" evidence="1">
    <location>
        <begin position="27"/>
        <end position="290"/>
    </location>
</feature>
<comment type="caution">
    <text evidence="3">The sequence shown here is derived from an EMBL/GenBank/DDBJ whole genome shotgun (WGS) entry which is preliminary data.</text>
</comment>
<name>A0A4R7IZ95_9ACTN</name>
<evidence type="ECO:0000313" key="4">
    <source>
        <dbReference type="Proteomes" id="UP000295371"/>
    </source>
</evidence>
<dbReference type="PANTHER" id="PTHR43358:SF4">
    <property type="entry name" value="ALPHA_BETA HYDROLASE FOLD-1 DOMAIN-CONTAINING PROTEIN"/>
    <property type="match status" value="1"/>
</dbReference>
<proteinExistence type="predicted"/>
<dbReference type="InterPro" id="IPR052920">
    <property type="entry name" value="DNA-binding_regulatory"/>
</dbReference>
<dbReference type="GO" id="GO:0016787">
    <property type="term" value="F:hydrolase activity"/>
    <property type="evidence" value="ECO:0007669"/>
    <property type="project" value="UniProtKB-KW"/>
</dbReference>
<keyword evidence="3" id="KW-0378">Hydrolase</keyword>
<keyword evidence="4" id="KW-1185">Reference proteome</keyword>
<dbReference type="Proteomes" id="UP000295371">
    <property type="component" value="Unassembled WGS sequence"/>
</dbReference>
<dbReference type="Pfam" id="PF12146">
    <property type="entry name" value="Hydrolase_4"/>
    <property type="match status" value="1"/>
</dbReference>
<evidence type="ECO:0000259" key="2">
    <source>
        <dbReference type="Pfam" id="PF12146"/>
    </source>
</evidence>